<proteinExistence type="predicted"/>
<evidence type="ECO:0000313" key="1">
    <source>
        <dbReference type="EMBL" id="OIQ72133.1"/>
    </source>
</evidence>
<dbReference type="AlphaFoldDB" id="A0A1J5Q864"/>
<sequence>MHQKCLNWTSWNRPFATDSYDHIRSLVDGSFLDSKRPRLVTSVLLFRLSRALNHRIGIDQCLHAPQALQ</sequence>
<reference evidence="1" key="1">
    <citation type="submission" date="2016-10" db="EMBL/GenBank/DDBJ databases">
        <title>Sequence of Gallionella enrichment culture.</title>
        <authorList>
            <person name="Poehlein A."/>
            <person name="Muehling M."/>
            <person name="Daniel R."/>
        </authorList>
    </citation>
    <scope>NUCLEOTIDE SEQUENCE</scope>
</reference>
<accession>A0A1J5Q864</accession>
<comment type="caution">
    <text evidence="1">The sequence shown here is derived from an EMBL/GenBank/DDBJ whole genome shotgun (WGS) entry which is preliminary data.</text>
</comment>
<organism evidence="1">
    <name type="scientific">mine drainage metagenome</name>
    <dbReference type="NCBI Taxonomy" id="410659"/>
    <lineage>
        <taxon>unclassified sequences</taxon>
        <taxon>metagenomes</taxon>
        <taxon>ecological metagenomes</taxon>
    </lineage>
</organism>
<gene>
    <name evidence="1" type="ORF">GALL_462430</name>
</gene>
<protein>
    <submittedName>
        <fullName evidence="1">Uncharacterized protein</fullName>
    </submittedName>
</protein>
<name>A0A1J5Q864_9ZZZZ</name>
<dbReference type="EMBL" id="MLJW01003403">
    <property type="protein sequence ID" value="OIQ72133.1"/>
    <property type="molecule type" value="Genomic_DNA"/>
</dbReference>